<dbReference type="SUPFAM" id="SSF48452">
    <property type="entry name" value="TPR-like"/>
    <property type="match status" value="1"/>
</dbReference>
<sequence length="220" mass="23667">MAQQPAHRMRRTPTGQATAWGITVVETGDYRLAPSNPPPPFTTFQVTQILGTLDPDQLLAIASAALVRDPGSHGWHYWWSKAHLRLQKFDAACDDARMALGRPPTDRQLLLYLEATAAGEAYRAAIRPKDDEVRTAPPAATASASEVLIAQPWLFVPVALIVVAMIVAVTGIQIAVTAPTLSDQLAIATVVVGGLIVGAGCVLASVWWVIHRAGQFHIKR</sequence>
<accession>A0A2N3V516</accession>
<keyword evidence="1" id="KW-1133">Transmembrane helix</keyword>
<feature type="transmembrane region" description="Helical" evidence="1">
    <location>
        <begin position="186"/>
        <end position="210"/>
    </location>
</feature>
<dbReference type="InterPro" id="IPR011990">
    <property type="entry name" value="TPR-like_helical_dom_sf"/>
</dbReference>
<name>A0A2N3V516_9NOCA</name>
<dbReference type="RefSeq" id="WP_143876211.1">
    <property type="nucleotide sequence ID" value="NZ_PJMW01000003.1"/>
</dbReference>
<keyword evidence="1" id="KW-0812">Transmembrane</keyword>
<proteinExistence type="predicted"/>
<keyword evidence="1" id="KW-0472">Membrane</keyword>
<evidence type="ECO:0000256" key="1">
    <source>
        <dbReference type="SAM" id="Phobius"/>
    </source>
</evidence>
<dbReference type="Proteomes" id="UP000233766">
    <property type="component" value="Unassembled WGS sequence"/>
</dbReference>
<protein>
    <recommendedName>
        <fullName evidence="4">Tetratricopeptide repeat protein</fullName>
    </recommendedName>
</protein>
<evidence type="ECO:0000313" key="3">
    <source>
        <dbReference type="Proteomes" id="UP000233766"/>
    </source>
</evidence>
<keyword evidence="3" id="KW-1185">Reference proteome</keyword>
<evidence type="ECO:0008006" key="4">
    <source>
        <dbReference type="Google" id="ProtNLM"/>
    </source>
</evidence>
<comment type="caution">
    <text evidence="2">The sequence shown here is derived from an EMBL/GenBank/DDBJ whole genome shotgun (WGS) entry which is preliminary data.</text>
</comment>
<dbReference type="AlphaFoldDB" id="A0A2N3V516"/>
<feature type="transmembrane region" description="Helical" evidence="1">
    <location>
        <begin position="153"/>
        <end position="174"/>
    </location>
</feature>
<organism evidence="2 3">
    <name type="scientific">Nocardia fluminea</name>
    <dbReference type="NCBI Taxonomy" id="134984"/>
    <lineage>
        <taxon>Bacteria</taxon>
        <taxon>Bacillati</taxon>
        <taxon>Actinomycetota</taxon>
        <taxon>Actinomycetes</taxon>
        <taxon>Mycobacteriales</taxon>
        <taxon>Nocardiaceae</taxon>
        <taxon>Nocardia</taxon>
    </lineage>
</organism>
<evidence type="ECO:0000313" key="2">
    <source>
        <dbReference type="EMBL" id="PKV76720.1"/>
    </source>
</evidence>
<gene>
    <name evidence="2" type="ORF">ATK86_7122</name>
</gene>
<reference evidence="2 3" key="1">
    <citation type="submission" date="2017-12" db="EMBL/GenBank/DDBJ databases">
        <title>Sequencing the genomes of 1000 Actinobacteria strains.</title>
        <authorList>
            <person name="Klenk H.-P."/>
        </authorList>
    </citation>
    <scope>NUCLEOTIDE SEQUENCE [LARGE SCALE GENOMIC DNA]</scope>
    <source>
        <strain evidence="2 3">DSM 44489</strain>
    </source>
</reference>
<dbReference type="EMBL" id="PJMW01000003">
    <property type="protein sequence ID" value="PKV76720.1"/>
    <property type="molecule type" value="Genomic_DNA"/>
</dbReference>